<evidence type="ECO:0000313" key="1">
    <source>
        <dbReference type="EMBL" id="EUB55899.1"/>
    </source>
</evidence>
<dbReference type="KEGG" id="egl:EGR_09256"/>
<dbReference type="CTD" id="36344971"/>
<gene>
    <name evidence="1" type="ORF">EGR_09256</name>
</gene>
<dbReference type="EMBL" id="APAU02000139">
    <property type="protein sequence ID" value="EUB55899.1"/>
    <property type="molecule type" value="Genomic_DNA"/>
</dbReference>
<keyword evidence="2" id="KW-1185">Reference proteome</keyword>
<reference evidence="1 2" key="1">
    <citation type="journal article" date="2013" name="Nat. Genet.">
        <title>The genome of the hydatid tapeworm Echinococcus granulosus.</title>
        <authorList>
            <person name="Zheng H."/>
            <person name="Zhang W."/>
            <person name="Zhang L."/>
            <person name="Zhang Z."/>
            <person name="Li J."/>
            <person name="Lu G."/>
            <person name="Zhu Y."/>
            <person name="Wang Y."/>
            <person name="Huang Y."/>
            <person name="Liu J."/>
            <person name="Kang H."/>
            <person name="Chen J."/>
            <person name="Wang L."/>
            <person name="Chen A."/>
            <person name="Yu S."/>
            <person name="Gao Z."/>
            <person name="Jin L."/>
            <person name="Gu W."/>
            <person name="Wang Z."/>
            <person name="Zhao L."/>
            <person name="Shi B."/>
            <person name="Wen H."/>
            <person name="Lin R."/>
            <person name="Jones M.K."/>
            <person name="Brejova B."/>
            <person name="Vinar T."/>
            <person name="Zhao G."/>
            <person name="McManus D.P."/>
            <person name="Chen Z."/>
            <person name="Zhou Y."/>
            <person name="Wang S."/>
        </authorList>
    </citation>
    <scope>NUCLEOTIDE SEQUENCE [LARGE SCALE GENOMIC DNA]</scope>
</reference>
<sequence>MSDTLLHQEKEVMRGGWIDREQISISVFYETRMFSHTHTEKRLNNDCIYSLQSKQLSTSTFPHETSSRWTMLWHTTPQNLTCLEATTSITNNNPG</sequence>
<organism evidence="1 2">
    <name type="scientific">Echinococcus granulosus</name>
    <name type="common">Hydatid tapeworm</name>
    <dbReference type="NCBI Taxonomy" id="6210"/>
    <lineage>
        <taxon>Eukaryota</taxon>
        <taxon>Metazoa</taxon>
        <taxon>Spiralia</taxon>
        <taxon>Lophotrochozoa</taxon>
        <taxon>Platyhelminthes</taxon>
        <taxon>Cestoda</taxon>
        <taxon>Eucestoda</taxon>
        <taxon>Cyclophyllidea</taxon>
        <taxon>Taeniidae</taxon>
        <taxon>Echinococcus</taxon>
        <taxon>Echinococcus granulosus group</taxon>
    </lineage>
</organism>
<accession>W6UR52</accession>
<dbReference type="Proteomes" id="UP000019149">
    <property type="component" value="Unassembled WGS sequence"/>
</dbReference>
<dbReference type="RefSeq" id="XP_024347095.1">
    <property type="nucleotide sequence ID" value="XM_024498505.1"/>
</dbReference>
<dbReference type="GeneID" id="36344971"/>
<dbReference type="AlphaFoldDB" id="W6UR52"/>
<evidence type="ECO:0000313" key="2">
    <source>
        <dbReference type="Proteomes" id="UP000019149"/>
    </source>
</evidence>
<name>W6UR52_ECHGR</name>
<comment type="caution">
    <text evidence="1">The sequence shown here is derived from an EMBL/GenBank/DDBJ whole genome shotgun (WGS) entry which is preliminary data.</text>
</comment>
<proteinExistence type="predicted"/>
<protein>
    <submittedName>
        <fullName evidence="1">Uncharacterized protein</fullName>
    </submittedName>
</protein>